<dbReference type="EMBL" id="CP002174">
    <property type="protein sequence ID" value="AEA39098.1"/>
    <property type="molecule type" value="Genomic_DNA"/>
</dbReference>
<evidence type="ECO:0000313" key="5">
    <source>
        <dbReference type="Proteomes" id="UP000243423"/>
    </source>
</evidence>
<dbReference type="GeneID" id="10447356"/>
<keyword evidence="2" id="KW-0804">Transcription</keyword>
<dbReference type="Gene3D" id="3.30.1360.10">
    <property type="entry name" value="RNA polymerase, RBP11-like subunit"/>
    <property type="match status" value="1"/>
</dbReference>
<dbReference type="Proteomes" id="UP000243423">
    <property type="component" value="Nucleomorph 3"/>
</dbReference>
<evidence type="ECO:0000259" key="3">
    <source>
        <dbReference type="Pfam" id="PF13656"/>
    </source>
</evidence>
<dbReference type="SUPFAM" id="SSF55257">
    <property type="entry name" value="RBP11-like subunits of RNA polymerase"/>
    <property type="match status" value="1"/>
</dbReference>
<dbReference type="InterPro" id="IPR009025">
    <property type="entry name" value="RBP11-like_dimer"/>
</dbReference>
<keyword evidence="1" id="KW-0240">DNA-directed RNA polymerase</keyword>
<dbReference type="Pfam" id="PF13656">
    <property type="entry name" value="RNA_pol_L_2"/>
    <property type="match status" value="1"/>
</dbReference>
<sequence length="106" mass="12465">MIKKKILINTYNKDYVFTFYNENHTLGNILKNIACKNPFIEHVSYVVPHPSQNLFKLKMNSKIHQEIECLLLCLKNSNEIGILTDNLFCTKIEIRTKMLKHKVLQT</sequence>
<proteinExistence type="predicted"/>
<reference evidence="4 5" key="1">
    <citation type="journal article" date="2011" name="Genome Biol. Evol.">
        <title>Complete nucleomorph genome sequence of the nonphotosynthetic alga Cryptomonas paramecium reveals a core nucleomorph gene set.</title>
        <authorList>
            <person name="Tanifuji G."/>
            <person name="Onodera N.T."/>
            <person name="Wheeler T.J."/>
            <person name="Dlutek M."/>
            <person name="Donaher N."/>
            <person name="Archibald J.M."/>
        </authorList>
    </citation>
    <scope>NUCLEOTIDE SEQUENCE [LARGE SCALE GENOMIC DNA]</scope>
    <source>
        <strain evidence="4 5">CCAP977/2A</strain>
    </source>
</reference>
<name>F2HIH4_9CRYP</name>
<feature type="domain" description="DNA-directed RNA polymerase RBP11-like dimerisation" evidence="3">
    <location>
        <begin position="16"/>
        <end position="73"/>
    </location>
</feature>
<evidence type="ECO:0000313" key="4">
    <source>
        <dbReference type="EMBL" id="AEA39098.1"/>
    </source>
</evidence>
<dbReference type="GO" id="GO:0046983">
    <property type="term" value="F:protein dimerization activity"/>
    <property type="evidence" value="ECO:0007669"/>
    <property type="project" value="InterPro"/>
</dbReference>
<evidence type="ECO:0000256" key="1">
    <source>
        <dbReference type="ARBA" id="ARBA00022478"/>
    </source>
</evidence>
<dbReference type="InterPro" id="IPR036603">
    <property type="entry name" value="RBP11-like"/>
</dbReference>
<dbReference type="RefSeq" id="XP_003239996.1">
    <property type="nucleotide sequence ID" value="XM_003239948.1"/>
</dbReference>
<dbReference type="GO" id="GO:0006351">
    <property type="term" value="P:DNA-templated transcription"/>
    <property type="evidence" value="ECO:0007669"/>
    <property type="project" value="InterPro"/>
</dbReference>
<accession>F2HIH4</accession>
<keyword evidence="4" id="KW-0542">Nucleomorph</keyword>
<organism evidence="4 5">
    <name type="scientific">Cryptomonas paramaecium</name>
    <dbReference type="NCBI Taxonomy" id="2898"/>
    <lineage>
        <taxon>Eukaryota</taxon>
        <taxon>Cryptophyceae</taxon>
        <taxon>Cryptomonadales</taxon>
        <taxon>Cryptomonadaceae</taxon>
        <taxon>Cryptomonas</taxon>
    </lineage>
</organism>
<dbReference type="GO" id="GO:0000428">
    <property type="term" value="C:DNA-directed RNA polymerase complex"/>
    <property type="evidence" value="ECO:0007669"/>
    <property type="project" value="UniProtKB-KW"/>
</dbReference>
<evidence type="ECO:0000256" key="2">
    <source>
        <dbReference type="ARBA" id="ARBA00023163"/>
    </source>
</evidence>
<protein>
    <submittedName>
        <fullName evidence="4">DNA-deirected RNA polymerases I and III 16kDa polypeptide</fullName>
    </submittedName>
</protein>
<gene>
    <name evidence="4" type="primary">rpc9</name>
    <name evidence="4" type="ORF">CPARA_3gp440</name>
</gene>
<geneLocation type="nucleomorph" evidence="4"/>
<dbReference type="AlphaFoldDB" id="F2HIH4"/>